<proteinExistence type="predicted"/>
<protein>
    <submittedName>
        <fullName evidence="1">Uncharacterized protein</fullName>
    </submittedName>
</protein>
<organism evidence="1 2">
    <name type="scientific">Leptotrombidium deliense</name>
    <dbReference type="NCBI Taxonomy" id="299467"/>
    <lineage>
        <taxon>Eukaryota</taxon>
        <taxon>Metazoa</taxon>
        <taxon>Ecdysozoa</taxon>
        <taxon>Arthropoda</taxon>
        <taxon>Chelicerata</taxon>
        <taxon>Arachnida</taxon>
        <taxon>Acari</taxon>
        <taxon>Acariformes</taxon>
        <taxon>Trombidiformes</taxon>
        <taxon>Prostigmata</taxon>
        <taxon>Anystina</taxon>
        <taxon>Parasitengona</taxon>
        <taxon>Trombiculoidea</taxon>
        <taxon>Trombiculidae</taxon>
        <taxon>Leptotrombidium</taxon>
    </lineage>
</organism>
<dbReference type="SUPFAM" id="SSF51735">
    <property type="entry name" value="NAD(P)-binding Rossmann-fold domains"/>
    <property type="match status" value="1"/>
</dbReference>
<dbReference type="AlphaFoldDB" id="A0A443S8N2"/>
<accession>A0A443S8N2</accession>
<keyword evidence="2" id="KW-1185">Reference proteome</keyword>
<dbReference type="OrthoDB" id="1393670at2759"/>
<evidence type="ECO:0000313" key="1">
    <source>
        <dbReference type="EMBL" id="RWS23909.1"/>
    </source>
</evidence>
<dbReference type="EMBL" id="NCKV01005690">
    <property type="protein sequence ID" value="RWS23909.1"/>
    <property type="molecule type" value="Genomic_DNA"/>
</dbReference>
<dbReference type="Proteomes" id="UP000288716">
    <property type="component" value="Unassembled WGS sequence"/>
</dbReference>
<comment type="caution">
    <text evidence="1">The sequence shown here is derived from an EMBL/GenBank/DDBJ whole genome shotgun (WGS) entry which is preliminary data.</text>
</comment>
<reference evidence="1 2" key="1">
    <citation type="journal article" date="2018" name="Gigascience">
        <title>Genomes of trombidid mites reveal novel predicted allergens and laterally-transferred genes associated with secondary metabolism.</title>
        <authorList>
            <person name="Dong X."/>
            <person name="Chaisiri K."/>
            <person name="Xia D."/>
            <person name="Armstrong S.D."/>
            <person name="Fang Y."/>
            <person name="Donnelly M.J."/>
            <person name="Kadowaki T."/>
            <person name="McGarry J.W."/>
            <person name="Darby A.C."/>
            <person name="Makepeace B.L."/>
        </authorList>
    </citation>
    <scope>NUCLEOTIDE SEQUENCE [LARGE SCALE GENOMIC DNA]</scope>
    <source>
        <strain evidence="1">UoL-UT</strain>
    </source>
</reference>
<gene>
    <name evidence="1" type="ORF">B4U80_01351</name>
</gene>
<dbReference type="InterPro" id="IPR036291">
    <property type="entry name" value="NAD(P)-bd_dom_sf"/>
</dbReference>
<dbReference type="VEuPathDB" id="VectorBase:LDEU008131"/>
<dbReference type="Gene3D" id="3.40.50.720">
    <property type="entry name" value="NAD(P)-binding Rossmann-like Domain"/>
    <property type="match status" value="1"/>
</dbReference>
<name>A0A443S8N2_9ACAR</name>
<sequence>MHVIDISNWENTKKLISQIGPVEFLVNNAGIVKANLIAYNV</sequence>
<evidence type="ECO:0000313" key="2">
    <source>
        <dbReference type="Proteomes" id="UP000288716"/>
    </source>
</evidence>